<reference evidence="5 6" key="1">
    <citation type="submission" date="2019-05" db="EMBL/GenBank/DDBJ databases">
        <title>Mumia sp. nov., isolated from the intestinal contents of plateau pika (Ochotona curzoniae) in the Qinghai-Tibet plateau of China.</title>
        <authorList>
            <person name="Tian Z."/>
        </authorList>
    </citation>
    <scope>NUCLEOTIDE SEQUENCE [LARGE SCALE GENOMIC DNA]</scope>
    <source>
        <strain evidence="6">527</strain>
    </source>
</reference>
<protein>
    <submittedName>
        <fullName evidence="5">GNAT family N-acetyltransferase</fullName>
    </submittedName>
</protein>
<dbReference type="SUPFAM" id="SSF55729">
    <property type="entry name" value="Acyl-CoA N-acyltransferases (Nat)"/>
    <property type="match status" value="1"/>
</dbReference>
<dbReference type="InterPro" id="IPR016181">
    <property type="entry name" value="Acyl_CoA_acyltransferase"/>
</dbReference>
<dbReference type="InterPro" id="IPR000182">
    <property type="entry name" value="GNAT_dom"/>
</dbReference>
<accession>A0A5C4MJU4</accession>
<name>A0A5C4MJU4_9ACTN</name>
<dbReference type="Gene3D" id="3.40.630.30">
    <property type="match status" value="1"/>
</dbReference>
<gene>
    <name evidence="5" type="ORF">FHE65_14260</name>
</gene>
<evidence type="ECO:0000256" key="2">
    <source>
        <dbReference type="ARBA" id="ARBA00023315"/>
    </source>
</evidence>
<dbReference type="GO" id="GO:0005737">
    <property type="term" value="C:cytoplasm"/>
    <property type="evidence" value="ECO:0007669"/>
    <property type="project" value="TreeGrafter"/>
</dbReference>
<dbReference type="InterPro" id="IPR051531">
    <property type="entry name" value="N-acetyltransferase"/>
</dbReference>
<evidence type="ECO:0000256" key="3">
    <source>
        <dbReference type="ARBA" id="ARBA00038502"/>
    </source>
</evidence>
<dbReference type="EMBL" id="VDFR01000065">
    <property type="protein sequence ID" value="TNC45878.1"/>
    <property type="molecule type" value="Genomic_DNA"/>
</dbReference>
<dbReference type="OrthoDB" id="5242221at2"/>
<proteinExistence type="inferred from homology"/>
<dbReference type="PANTHER" id="PTHR43792">
    <property type="entry name" value="GNAT FAMILY, PUTATIVE (AFU_ORTHOLOGUE AFUA_3G00765)-RELATED-RELATED"/>
    <property type="match status" value="1"/>
</dbReference>
<comment type="caution">
    <text evidence="5">The sequence shown here is derived from an EMBL/GenBank/DDBJ whole genome shotgun (WGS) entry which is preliminary data.</text>
</comment>
<keyword evidence="1 5" id="KW-0808">Transferase</keyword>
<dbReference type="PROSITE" id="PS51186">
    <property type="entry name" value="GNAT"/>
    <property type="match status" value="1"/>
</dbReference>
<evidence type="ECO:0000313" key="5">
    <source>
        <dbReference type="EMBL" id="TNC45878.1"/>
    </source>
</evidence>
<dbReference type="Proteomes" id="UP000306740">
    <property type="component" value="Unassembled WGS sequence"/>
</dbReference>
<keyword evidence="2" id="KW-0012">Acyltransferase</keyword>
<dbReference type="RefSeq" id="WP_139106060.1">
    <property type="nucleotide sequence ID" value="NZ_VDFR01000065.1"/>
</dbReference>
<sequence length="190" mass="20698">MTGISIRALALDDSPGLADLYRGDRDFLAHWDPQRPDAFYTDSGQADAVGATVQECADGRMWSGVVLEGGCVVGRVSLNGIVRGPFRSCSLGYWIARPYNGRGLATEAAAQAVKLAFGPLGLHRVDAFAREENVGSCRVLEKNGFRRVGVSRGHIHIDGRWRDDVMFQKLAPWDDGVRLDPPDRHGALHG</sequence>
<dbReference type="PANTHER" id="PTHR43792:SF8">
    <property type="entry name" value="[RIBOSOMAL PROTEIN US5]-ALANINE N-ACETYLTRANSFERASE"/>
    <property type="match status" value="1"/>
</dbReference>
<organism evidence="5 6">
    <name type="scientific">Mumia zhuanghuii</name>
    <dbReference type="NCBI Taxonomy" id="2585211"/>
    <lineage>
        <taxon>Bacteria</taxon>
        <taxon>Bacillati</taxon>
        <taxon>Actinomycetota</taxon>
        <taxon>Actinomycetes</taxon>
        <taxon>Propionibacteriales</taxon>
        <taxon>Nocardioidaceae</taxon>
        <taxon>Mumia</taxon>
    </lineage>
</organism>
<dbReference type="GO" id="GO:0008999">
    <property type="term" value="F:protein-N-terminal-alanine acetyltransferase activity"/>
    <property type="evidence" value="ECO:0007669"/>
    <property type="project" value="TreeGrafter"/>
</dbReference>
<feature type="domain" description="N-acetyltransferase" evidence="4">
    <location>
        <begin position="4"/>
        <end position="171"/>
    </location>
</feature>
<dbReference type="Pfam" id="PF13302">
    <property type="entry name" value="Acetyltransf_3"/>
    <property type="match status" value="1"/>
</dbReference>
<evidence type="ECO:0000256" key="1">
    <source>
        <dbReference type="ARBA" id="ARBA00022679"/>
    </source>
</evidence>
<comment type="similarity">
    <text evidence="3">Belongs to the acetyltransferase family. RimJ subfamily.</text>
</comment>
<dbReference type="AlphaFoldDB" id="A0A5C4MJU4"/>
<evidence type="ECO:0000259" key="4">
    <source>
        <dbReference type="PROSITE" id="PS51186"/>
    </source>
</evidence>
<evidence type="ECO:0000313" key="6">
    <source>
        <dbReference type="Proteomes" id="UP000306740"/>
    </source>
</evidence>